<accession>A0ABT9XRV4</accession>
<protein>
    <submittedName>
        <fullName evidence="1">RimJ/RimL family protein N-acetyltransferase</fullName>
    </submittedName>
</protein>
<dbReference type="InterPro" id="IPR016181">
    <property type="entry name" value="Acyl_CoA_acyltransferase"/>
</dbReference>
<name>A0ABT9XRV4_9BACI</name>
<dbReference type="Gene3D" id="3.40.630.30">
    <property type="match status" value="1"/>
</dbReference>
<organism evidence="1 2">
    <name type="scientific">Neobacillus ginsengisoli</name>
    <dbReference type="NCBI Taxonomy" id="904295"/>
    <lineage>
        <taxon>Bacteria</taxon>
        <taxon>Bacillati</taxon>
        <taxon>Bacillota</taxon>
        <taxon>Bacilli</taxon>
        <taxon>Bacillales</taxon>
        <taxon>Bacillaceae</taxon>
        <taxon>Neobacillus</taxon>
    </lineage>
</organism>
<dbReference type="Proteomes" id="UP001224122">
    <property type="component" value="Unassembled WGS sequence"/>
</dbReference>
<dbReference type="SUPFAM" id="SSF55729">
    <property type="entry name" value="Acyl-CoA N-acyltransferases (Nat)"/>
    <property type="match status" value="1"/>
</dbReference>
<dbReference type="EMBL" id="JAUSTW010000002">
    <property type="protein sequence ID" value="MDQ0198288.1"/>
    <property type="molecule type" value="Genomic_DNA"/>
</dbReference>
<reference evidence="1 2" key="1">
    <citation type="submission" date="2023-07" db="EMBL/GenBank/DDBJ databases">
        <title>Genomic Encyclopedia of Type Strains, Phase IV (KMG-IV): sequencing the most valuable type-strain genomes for metagenomic binning, comparative biology and taxonomic classification.</title>
        <authorList>
            <person name="Goeker M."/>
        </authorList>
    </citation>
    <scope>NUCLEOTIDE SEQUENCE [LARGE SCALE GENOMIC DNA]</scope>
    <source>
        <strain evidence="1 2">DSM 27594</strain>
    </source>
</reference>
<evidence type="ECO:0000313" key="1">
    <source>
        <dbReference type="EMBL" id="MDQ0198288.1"/>
    </source>
</evidence>
<proteinExistence type="predicted"/>
<comment type="caution">
    <text evidence="1">The sequence shown here is derived from an EMBL/GenBank/DDBJ whole genome shotgun (WGS) entry which is preliminary data.</text>
</comment>
<sequence>MHHNDFKNIETKRLLLRKFQIEDINPFLAYRSNPEVAKYQSWGDYRIEQALEA</sequence>
<gene>
    <name evidence="1" type="ORF">J2S10_001429</name>
</gene>
<keyword evidence="2" id="KW-1185">Reference proteome</keyword>
<dbReference type="RefSeq" id="WP_307405910.1">
    <property type="nucleotide sequence ID" value="NZ_JAUSTW010000002.1"/>
</dbReference>
<evidence type="ECO:0000313" key="2">
    <source>
        <dbReference type="Proteomes" id="UP001224122"/>
    </source>
</evidence>